<reference evidence="1 2" key="1">
    <citation type="submission" date="2017-11" db="EMBL/GenBank/DDBJ databases">
        <title>Genome sequencing of Fusobacterium periodonticum KCOM 2555.</title>
        <authorList>
            <person name="Kook J.-K."/>
            <person name="Park S.-N."/>
            <person name="Lim Y.K."/>
        </authorList>
    </citation>
    <scope>NUCLEOTIDE SEQUENCE [LARGE SCALE GENOMIC DNA]</scope>
    <source>
        <strain evidence="1 2">KCOM 2555</strain>
    </source>
</reference>
<evidence type="ECO:0008006" key="3">
    <source>
        <dbReference type="Google" id="ProtNLM"/>
    </source>
</evidence>
<dbReference type="SUPFAM" id="SSF53756">
    <property type="entry name" value="UDP-Glycosyltransferase/glycogen phosphorylase"/>
    <property type="match status" value="1"/>
</dbReference>
<gene>
    <name evidence="1" type="ORF">CTM98_04530</name>
</gene>
<accession>A0A2D3PS83</accession>
<dbReference type="RefSeq" id="WP_100026142.1">
    <property type="nucleotide sequence ID" value="NZ_CP024704.1"/>
</dbReference>
<proteinExistence type="predicted"/>
<sequence length="406" mass="47836">MLKVLSFCGDKIPSVVLGINNIFEYMSDKIDIDFTFKKTDMVKSKDIREADIVICVRGASDLDRDIVKLAKIYNRLIIYYLDDDLLNIPKYSSVAPFYENKQIRENMISAMENSDILWTANTNIRKKYGVYFERSYVMDIPVNIQEIKREKDQSNIKNEDVVKVCFAGSSDHIHMVDKMLSPGINHIAEKYSKEVYFYIIGVKPKKIKEFSNVKIVEYFHNIQEYYEFVAKNKIDIGLAPLEASDFTACKYYNKFLDYTCNGMVGIYSDVEPYKLIVKSEFNGMLAKNEERSWEELLEKLILSKELREKIYFNAVKEVKEKFSYDYIMEKVLENIPEIKNQKKYKIKKRNLYLEKKVDLSSNFIVQRVANGFKIYGIKYLFIGSYKAVYKTLKYLKRKLNYAEEKK</sequence>
<dbReference type="EMBL" id="CP024704">
    <property type="protein sequence ID" value="ATV69976.1"/>
    <property type="molecule type" value="Genomic_DNA"/>
</dbReference>
<dbReference type="Proteomes" id="UP000230781">
    <property type="component" value="Chromosome"/>
</dbReference>
<evidence type="ECO:0000313" key="2">
    <source>
        <dbReference type="Proteomes" id="UP000230781"/>
    </source>
</evidence>
<organism evidence="1 2">
    <name type="scientific">Fusobacterium pseudoperiodonticum</name>
    <dbReference type="NCBI Taxonomy" id="2663009"/>
    <lineage>
        <taxon>Bacteria</taxon>
        <taxon>Fusobacteriati</taxon>
        <taxon>Fusobacteriota</taxon>
        <taxon>Fusobacteriia</taxon>
        <taxon>Fusobacteriales</taxon>
        <taxon>Fusobacteriaceae</taxon>
        <taxon>Fusobacterium</taxon>
    </lineage>
</organism>
<dbReference type="Gene3D" id="3.40.50.2000">
    <property type="entry name" value="Glycogen Phosphorylase B"/>
    <property type="match status" value="1"/>
</dbReference>
<name>A0A2D3PS83_9FUSO</name>
<protein>
    <recommendedName>
        <fullName evidence="3">Glycosyl transferase family 1 domain-containing protein</fullName>
    </recommendedName>
</protein>
<dbReference type="AlphaFoldDB" id="A0A2D3PS83"/>
<evidence type="ECO:0000313" key="1">
    <source>
        <dbReference type="EMBL" id="ATV69976.1"/>
    </source>
</evidence>